<name>A0A645D690_9ZZZZ</name>
<comment type="caution">
    <text evidence="1">The sequence shown here is derived from an EMBL/GenBank/DDBJ whole genome shotgun (WGS) entry which is preliminary data.</text>
</comment>
<dbReference type="InterPro" id="IPR050238">
    <property type="entry name" value="DNA_Rep/Repair_Clamp_Loader"/>
</dbReference>
<dbReference type="PANTHER" id="PTHR11669:SF8">
    <property type="entry name" value="DNA POLYMERASE III SUBUNIT DELTA"/>
    <property type="match status" value="1"/>
</dbReference>
<accession>A0A645D690</accession>
<proteinExistence type="predicted"/>
<dbReference type="InterPro" id="IPR027417">
    <property type="entry name" value="P-loop_NTPase"/>
</dbReference>
<reference evidence="1" key="1">
    <citation type="submission" date="2019-08" db="EMBL/GenBank/DDBJ databases">
        <authorList>
            <person name="Kucharzyk K."/>
            <person name="Murdoch R.W."/>
            <person name="Higgins S."/>
            <person name="Loffler F."/>
        </authorList>
    </citation>
    <scope>NUCLEOTIDE SEQUENCE</scope>
</reference>
<sequence>MLRDKIIKTQPIVYKTLNNAIQSKKFAHAYLFTGPKGTPKKEAALWFAQSLVCEHKVDGFACEECDTCRRIHEENYADLIVLDGTKSSIKKESILQLQEQFSKTALEKSGKKFYILDTAENATTEALNSLLKFLEEPNGQDTQAILIVDSIDRLLPTIISRCQIIPFKPLKSENYYDEAIQDGMDILDSYILSNLVKDIDLMKQTQETEEYQTALVAVERFVTQFDRDIDRFLVWFETEILGNKDKDKEIYKMFLDICLLFFRDVVSLKSEQSSWFGKEVKRVAEKKYAIDRILLILLESKDKCNRAYNLQLLIEQMIYQIKEVL</sequence>
<dbReference type="Pfam" id="PF13177">
    <property type="entry name" value="DNA_pol3_delta2"/>
    <property type="match status" value="1"/>
</dbReference>
<dbReference type="EMBL" id="VSSQ01033093">
    <property type="protein sequence ID" value="MPM84588.1"/>
    <property type="molecule type" value="Genomic_DNA"/>
</dbReference>
<dbReference type="SUPFAM" id="SSF52540">
    <property type="entry name" value="P-loop containing nucleoside triphosphate hydrolases"/>
    <property type="match status" value="1"/>
</dbReference>
<dbReference type="PANTHER" id="PTHR11669">
    <property type="entry name" value="REPLICATION FACTOR C / DNA POLYMERASE III GAMMA-TAU SUBUNIT"/>
    <property type="match status" value="1"/>
</dbReference>
<protein>
    <recommendedName>
        <fullName evidence="2">DNA-directed DNA polymerase</fullName>
    </recommendedName>
</protein>
<evidence type="ECO:0000313" key="1">
    <source>
        <dbReference type="EMBL" id="MPM84588.1"/>
    </source>
</evidence>
<organism evidence="1">
    <name type="scientific">bioreactor metagenome</name>
    <dbReference type="NCBI Taxonomy" id="1076179"/>
    <lineage>
        <taxon>unclassified sequences</taxon>
        <taxon>metagenomes</taxon>
        <taxon>ecological metagenomes</taxon>
    </lineage>
</organism>
<gene>
    <name evidence="1" type="ORF">SDC9_131661</name>
</gene>
<dbReference type="GO" id="GO:0006261">
    <property type="term" value="P:DNA-templated DNA replication"/>
    <property type="evidence" value="ECO:0007669"/>
    <property type="project" value="TreeGrafter"/>
</dbReference>
<dbReference type="Gene3D" id="3.40.50.300">
    <property type="entry name" value="P-loop containing nucleotide triphosphate hydrolases"/>
    <property type="match status" value="1"/>
</dbReference>
<evidence type="ECO:0008006" key="2">
    <source>
        <dbReference type="Google" id="ProtNLM"/>
    </source>
</evidence>
<dbReference type="AlphaFoldDB" id="A0A645D690"/>